<feature type="region of interest" description="Disordered" evidence="1">
    <location>
        <begin position="155"/>
        <end position="190"/>
    </location>
</feature>
<dbReference type="EMBL" id="SGPL01000698">
    <property type="protein sequence ID" value="THH08445.1"/>
    <property type="molecule type" value="Genomic_DNA"/>
</dbReference>
<name>A0A4S4LAC5_9AGAM</name>
<proteinExistence type="predicted"/>
<dbReference type="Proteomes" id="UP000310158">
    <property type="component" value="Unassembled WGS sequence"/>
</dbReference>
<organism evidence="2 3">
    <name type="scientific">Bondarzewia mesenterica</name>
    <dbReference type="NCBI Taxonomy" id="1095465"/>
    <lineage>
        <taxon>Eukaryota</taxon>
        <taxon>Fungi</taxon>
        <taxon>Dikarya</taxon>
        <taxon>Basidiomycota</taxon>
        <taxon>Agaricomycotina</taxon>
        <taxon>Agaricomycetes</taxon>
        <taxon>Russulales</taxon>
        <taxon>Bondarzewiaceae</taxon>
        <taxon>Bondarzewia</taxon>
    </lineage>
</organism>
<dbReference type="AlphaFoldDB" id="A0A4S4LAC5"/>
<accession>A0A4S4LAC5</accession>
<comment type="caution">
    <text evidence="2">The sequence shown here is derived from an EMBL/GenBank/DDBJ whole genome shotgun (WGS) entry which is preliminary data.</text>
</comment>
<evidence type="ECO:0000313" key="3">
    <source>
        <dbReference type="Proteomes" id="UP000310158"/>
    </source>
</evidence>
<reference evidence="2 3" key="1">
    <citation type="submission" date="2019-02" db="EMBL/GenBank/DDBJ databases">
        <title>Genome sequencing of the rare red list fungi Bondarzewia mesenterica.</title>
        <authorList>
            <person name="Buettner E."/>
            <person name="Kellner H."/>
        </authorList>
    </citation>
    <scope>NUCLEOTIDE SEQUENCE [LARGE SCALE GENOMIC DNA]</scope>
    <source>
        <strain evidence="2 3">DSM 108281</strain>
    </source>
</reference>
<keyword evidence="3" id="KW-1185">Reference proteome</keyword>
<sequence length="221" mass="23631">MIPSTQPPAVHPLGLARSIEYNALGPRDRYHDPVTHIDRVIVSSPLQTPNKVSGYGMGIAAEQHPAAASGALQAFDTLQGPSRSRRHLTFLSRIPVLVFQNPLSGRAIGIPRSDAPGIVLQPAFFSRAQTSSLHLADTSGLASAHLRRHLVVPHPLAAEPDPPMSSRRTAKPKTLAQTQNKPNQIKSNPPISITRCINASSLVKLNCSADPQTPAALTDAR</sequence>
<gene>
    <name evidence="2" type="ORF">EW146_g8985</name>
</gene>
<protein>
    <submittedName>
        <fullName evidence="2">Uncharacterized protein</fullName>
    </submittedName>
</protein>
<feature type="compositionally biased region" description="Polar residues" evidence="1">
    <location>
        <begin position="175"/>
        <end position="190"/>
    </location>
</feature>
<evidence type="ECO:0000256" key="1">
    <source>
        <dbReference type="SAM" id="MobiDB-lite"/>
    </source>
</evidence>
<evidence type="ECO:0000313" key="2">
    <source>
        <dbReference type="EMBL" id="THH08445.1"/>
    </source>
</evidence>